<dbReference type="AlphaFoldDB" id="A0A178I552"/>
<evidence type="ECO:0000256" key="1">
    <source>
        <dbReference type="SAM" id="SignalP"/>
    </source>
</evidence>
<protein>
    <recommendedName>
        <fullName evidence="4">Rap1a immunity protein domain-containing protein</fullName>
    </recommendedName>
</protein>
<feature type="chain" id="PRO_5008088438" description="Rap1a immunity protein domain-containing protein" evidence="1">
    <location>
        <begin position="21"/>
        <end position="108"/>
    </location>
</feature>
<gene>
    <name evidence="2" type="ORF">A3840_02830</name>
</gene>
<dbReference type="STRING" id="1770058.A3840_02830"/>
<name>A0A178I552_9HYPH</name>
<keyword evidence="1" id="KW-0732">Signal</keyword>
<reference evidence="2 3" key="1">
    <citation type="submission" date="2016-03" db="EMBL/GenBank/DDBJ databases">
        <title>Genome sequencing of Devosia sp. S37.</title>
        <authorList>
            <person name="Mohd Nor M."/>
        </authorList>
    </citation>
    <scope>NUCLEOTIDE SEQUENCE [LARGE SCALE GENOMIC DNA]</scope>
    <source>
        <strain evidence="2 3">S37</strain>
    </source>
</reference>
<dbReference type="Proteomes" id="UP000078389">
    <property type="component" value="Unassembled WGS sequence"/>
</dbReference>
<sequence length="108" mass="11880">MRLLLIAMSMVAITANEAHALSYSTYVASREDELGKVVLRSIGSGIEWANVQAGVTLGKQLYCPPENVVLNESNYDQIMTDFVHDNTDYGDGEVELALLHALMETFPC</sequence>
<proteinExistence type="predicted"/>
<evidence type="ECO:0000313" key="2">
    <source>
        <dbReference type="EMBL" id="OAM79653.1"/>
    </source>
</evidence>
<keyword evidence="3" id="KW-1185">Reference proteome</keyword>
<evidence type="ECO:0000313" key="3">
    <source>
        <dbReference type="Proteomes" id="UP000078389"/>
    </source>
</evidence>
<organism evidence="2 3">
    <name type="scientific">Devosia elaeis</name>
    <dbReference type="NCBI Taxonomy" id="1770058"/>
    <lineage>
        <taxon>Bacteria</taxon>
        <taxon>Pseudomonadati</taxon>
        <taxon>Pseudomonadota</taxon>
        <taxon>Alphaproteobacteria</taxon>
        <taxon>Hyphomicrobiales</taxon>
        <taxon>Devosiaceae</taxon>
        <taxon>Devosia</taxon>
    </lineage>
</organism>
<dbReference type="EMBL" id="LVVY01000062">
    <property type="protein sequence ID" value="OAM79653.1"/>
    <property type="molecule type" value="Genomic_DNA"/>
</dbReference>
<evidence type="ECO:0008006" key="4">
    <source>
        <dbReference type="Google" id="ProtNLM"/>
    </source>
</evidence>
<feature type="signal peptide" evidence="1">
    <location>
        <begin position="1"/>
        <end position="20"/>
    </location>
</feature>
<accession>A0A178I552</accession>
<comment type="caution">
    <text evidence="2">The sequence shown here is derived from an EMBL/GenBank/DDBJ whole genome shotgun (WGS) entry which is preliminary data.</text>
</comment>